<dbReference type="PROSITE" id="PS51165">
    <property type="entry name" value="THUMP"/>
    <property type="match status" value="1"/>
</dbReference>
<dbReference type="Gene3D" id="3.30.2300.10">
    <property type="entry name" value="THUMP superfamily"/>
    <property type="match status" value="1"/>
</dbReference>
<protein>
    <submittedName>
        <fullName evidence="4">tRNA acetyltransferase TAN1</fullName>
    </submittedName>
</protein>
<evidence type="ECO:0000259" key="3">
    <source>
        <dbReference type="PROSITE" id="PS51165"/>
    </source>
</evidence>
<dbReference type="Proteomes" id="UP000033710">
    <property type="component" value="Unassembled WGS sequence"/>
</dbReference>
<keyword evidence="4" id="KW-0808">Transferase</keyword>
<name>A0A0F2LQS0_SPOSC</name>
<dbReference type="EMBL" id="AXCR01000012">
    <property type="protein sequence ID" value="KJR79903.1"/>
    <property type="molecule type" value="Genomic_DNA"/>
</dbReference>
<dbReference type="OrthoDB" id="367221at2759"/>
<comment type="caution">
    <text evidence="4">The sequence shown here is derived from an EMBL/GenBank/DDBJ whole genome shotgun (WGS) entry which is preliminary data.</text>
</comment>
<reference evidence="4 5" key="1">
    <citation type="journal article" date="2014" name="BMC Genomics">
        <title>Comparative genomics of the major fungal agents of human and animal Sporotrichosis: Sporothrix schenckii and Sporothrix brasiliensis.</title>
        <authorList>
            <person name="Teixeira M.M."/>
            <person name="de Almeida L.G."/>
            <person name="Kubitschek-Barreira P."/>
            <person name="Alves F.L."/>
            <person name="Kioshima E.S."/>
            <person name="Abadio A.K."/>
            <person name="Fernandes L."/>
            <person name="Derengowski L.S."/>
            <person name="Ferreira K.S."/>
            <person name="Souza R.C."/>
            <person name="Ruiz J.C."/>
            <person name="de Andrade N.C."/>
            <person name="Paes H.C."/>
            <person name="Nicola A.M."/>
            <person name="Albuquerque P."/>
            <person name="Gerber A.L."/>
            <person name="Martins V.P."/>
            <person name="Peconick L.D."/>
            <person name="Neto A.V."/>
            <person name="Chaucanez C.B."/>
            <person name="Silva P.A."/>
            <person name="Cunha O.L."/>
            <person name="de Oliveira F.F."/>
            <person name="dos Santos T.C."/>
            <person name="Barros A.L."/>
            <person name="Soares M.A."/>
            <person name="de Oliveira L.M."/>
            <person name="Marini M.M."/>
            <person name="Villalobos-Duno H."/>
            <person name="Cunha M.M."/>
            <person name="de Hoog S."/>
            <person name="da Silveira J.F."/>
            <person name="Henrissat B."/>
            <person name="Nino-Vega G.A."/>
            <person name="Cisalpino P.S."/>
            <person name="Mora-Montes H.M."/>
            <person name="Almeida S.R."/>
            <person name="Stajich J.E."/>
            <person name="Lopes-Bezerra L.M."/>
            <person name="Vasconcelos A.T."/>
            <person name="Felipe M.S."/>
        </authorList>
    </citation>
    <scope>NUCLEOTIDE SEQUENCE [LARGE SCALE GENOMIC DNA]</scope>
    <source>
        <strain evidence="4 5">1099-18</strain>
    </source>
</reference>
<evidence type="ECO:0000313" key="4">
    <source>
        <dbReference type="EMBL" id="KJR79903.1"/>
    </source>
</evidence>
<sequence length="300" mass="33234">MYGIPIPGEEGAETGTVLGEDVSNGSNEAKPGGGDEIEDLVQREIASLRTPSRNKSHYFTQIRLNVECLLFSKTVPPIDPVAMAHQISVDMKRDAEIAAVATDEAIEKGRAVPMTRSFRYLNRLTPITASGRATEKGVRHVALEVLWPWFKLSLQPANSLGEKDDDDSTSPIYAALKKMQGTAENKPDYTFAIRPSFRHHHELERRSVIDLVAALIDQNHHKVDLVNPDKIILIEIFRYTCGMSVVDGDWNSLRKYNLSELSNLQLKNKEPQDLAKVTGTITTTREGGDTVTIGPTEGEK</sequence>
<dbReference type="GO" id="GO:0006400">
    <property type="term" value="P:tRNA modification"/>
    <property type="evidence" value="ECO:0007669"/>
    <property type="project" value="InterPro"/>
</dbReference>
<dbReference type="GO" id="GO:0016740">
    <property type="term" value="F:transferase activity"/>
    <property type="evidence" value="ECO:0007669"/>
    <property type="project" value="UniProtKB-KW"/>
</dbReference>
<evidence type="ECO:0000313" key="5">
    <source>
        <dbReference type="Proteomes" id="UP000033710"/>
    </source>
</evidence>
<dbReference type="CDD" id="cd11717">
    <property type="entry name" value="THUMP_THUMPD1_like"/>
    <property type="match status" value="1"/>
</dbReference>
<reference evidence="4 5" key="2">
    <citation type="journal article" date="2015" name="Eukaryot. Cell">
        <title>Asexual propagation of a virulent clone complex in a human and feline outbreak of sporotrichosis.</title>
        <authorList>
            <person name="Teixeira Mde M."/>
            <person name="Rodrigues A.M."/>
            <person name="Tsui C.K."/>
            <person name="de Almeida L.G."/>
            <person name="Van Diepeningen A.D."/>
            <person name="van den Ende B.G."/>
            <person name="Fernandes G.F."/>
            <person name="Kano R."/>
            <person name="Hamelin R.C."/>
            <person name="Lopes-Bezerra L.M."/>
            <person name="Vasconcelos A.T."/>
            <person name="de Hoog S."/>
            <person name="de Camargo Z.P."/>
            <person name="Felipe M.S."/>
        </authorList>
    </citation>
    <scope>NUCLEOTIDE SEQUENCE [LARGE SCALE GENOMIC DNA]</scope>
    <source>
        <strain evidence="4 5">1099-18</strain>
    </source>
</reference>
<dbReference type="PANTHER" id="PTHR13452:SF10">
    <property type="entry name" value="THUMP DOMAIN-CONTAINING PROTEIN 1"/>
    <property type="match status" value="1"/>
</dbReference>
<dbReference type="GO" id="GO:0003723">
    <property type="term" value="F:RNA binding"/>
    <property type="evidence" value="ECO:0007669"/>
    <property type="project" value="UniProtKB-UniRule"/>
</dbReference>
<dbReference type="AlphaFoldDB" id="A0A0F2LQS0"/>
<feature type="domain" description="THUMP" evidence="3">
    <location>
        <begin position="103"/>
        <end position="247"/>
    </location>
</feature>
<gene>
    <name evidence="4" type="ORF">SPSK_00550</name>
</gene>
<dbReference type="InterPro" id="IPR004114">
    <property type="entry name" value="THUMP_dom"/>
</dbReference>
<dbReference type="KEGG" id="ssck:SPSK_00550"/>
<keyword evidence="1" id="KW-0694">RNA-binding</keyword>
<dbReference type="SUPFAM" id="SSF143437">
    <property type="entry name" value="THUMP domain-like"/>
    <property type="match status" value="1"/>
</dbReference>
<feature type="region of interest" description="Disordered" evidence="2">
    <location>
        <begin position="1"/>
        <end position="35"/>
    </location>
</feature>
<dbReference type="SMART" id="SM00981">
    <property type="entry name" value="THUMP"/>
    <property type="match status" value="1"/>
</dbReference>
<dbReference type="GeneID" id="27662793"/>
<accession>A0A0F2LQS0</accession>
<dbReference type="PANTHER" id="PTHR13452">
    <property type="entry name" value="THUMP DOMAIN CONTAINING PROTEIN 1-RELATED"/>
    <property type="match status" value="1"/>
</dbReference>
<proteinExistence type="predicted"/>
<organism evidence="4 5">
    <name type="scientific">Sporothrix schenckii 1099-18</name>
    <dbReference type="NCBI Taxonomy" id="1397361"/>
    <lineage>
        <taxon>Eukaryota</taxon>
        <taxon>Fungi</taxon>
        <taxon>Dikarya</taxon>
        <taxon>Ascomycota</taxon>
        <taxon>Pezizomycotina</taxon>
        <taxon>Sordariomycetes</taxon>
        <taxon>Sordariomycetidae</taxon>
        <taxon>Ophiostomatales</taxon>
        <taxon>Ophiostomataceae</taxon>
        <taxon>Sporothrix</taxon>
    </lineage>
</organism>
<dbReference type="VEuPathDB" id="FungiDB:SPSK_00550"/>
<evidence type="ECO:0000256" key="1">
    <source>
        <dbReference type="PROSITE-ProRule" id="PRU00529"/>
    </source>
</evidence>
<dbReference type="Pfam" id="PF02926">
    <property type="entry name" value="THUMP"/>
    <property type="match status" value="1"/>
</dbReference>
<evidence type="ECO:0000256" key="2">
    <source>
        <dbReference type="SAM" id="MobiDB-lite"/>
    </source>
</evidence>
<dbReference type="InterPro" id="IPR040183">
    <property type="entry name" value="THUMPD1-like"/>
</dbReference>
<dbReference type="RefSeq" id="XP_016582579.1">
    <property type="nucleotide sequence ID" value="XM_016727516.1"/>
</dbReference>